<organism evidence="2 3">
    <name type="scientific">Nocardioides mangrovicus</name>
    <dbReference type="NCBI Taxonomy" id="2478913"/>
    <lineage>
        <taxon>Bacteria</taxon>
        <taxon>Bacillati</taxon>
        <taxon>Actinomycetota</taxon>
        <taxon>Actinomycetes</taxon>
        <taxon>Propionibacteriales</taxon>
        <taxon>Nocardioidaceae</taxon>
        <taxon>Nocardioides</taxon>
    </lineage>
</organism>
<reference evidence="2 3" key="1">
    <citation type="submission" date="2018-10" db="EMBL/GenBank/DDBJ databases">
        <title>Marmoricola sp. 4Q3S-7 whole genome shotgun sequence.</title>
        <authorList>
            <person name="Li F."/>
        </authorList>
    </citation>
    <scope>NUCLEOTIDE SEQUENCE [LARGE SCALE GENOMIC DNA]</scope>
    <source>
        <strain evidence="2 3">4Q3S-7</strain>
    </source>
</reference>
<sequence length="189" mass="19587">MPKTPTLPKVTVPKVSVPKPVYAVAGATDLAVELARGYVTEAQGQVQGRVSKVQKSVRSTDLEPKALQARARAAVTGRVEGLTKDAKAIPGKVEAYVNDAVSDLGETYGELASRGEKLVARIRRQQSTQDAVAATKTATSRAKATRTTAKKSATATKRTAKATGTAAKKAAAKTAAAVEDAAQKVGDES</sequence>
<evidence type="ECO:0008006" key="4">
    <source>
        <dbReference type="Google" id="ProtNLM"/>
    </source>
</evidence>
<evidence type="ECO:0000256" key="1">
    <source>
        <dbReference type="SAM" id="MobiDB-lite"/>
    </source>
</evidence>
<evidence type="ECO:0000313" key="3">
    <source>
        <dbReference type="Proteomes" id="UP000281708"/>
    </source>
</evidence>
<feature type="region of interest" description="Disordered" evidence="1">
    <location>
        <begin position="129"/>
        <end position="166"/>
    </location>
</feature>
<protein>
    <recommendedName>
        <fullName evidence="4">Heparin-binding hemagglutinin</fullName>
    </recommendedName>
</protein>
<evidence type="ECO:0000313" key="2">
    <source>
        <dbReference type="EMBL" id="RLV47661.1"/>
    </source>
</evidence>
<proteinExistence type="predicted"/>
<keyword evidence="3" id="KW-1185">Reference proteome</keyword>
<dbReference type="AlphaFoldDB" id="A0A3L8NXV5"/>
<dbReference type="EMBL" id="RDBE01000010">
    <property type="protein sequence ID" value="RLV47661.1"/>
    <property type="molecule type" value="Genomic_DNA"/>
</dbReference>
<comment type="caution">
    <text evidence="2">The sequence shown here is derived from an EMBL/GenBank/DDBJ whole genome shotgun (WGS) entry which is preliminary data.</text>
</comment>
<name>A0A3L8NXV5_9ACTN</name>
<accession>A0A3L8NXV5</accession>
<dbReference type="RefSeq" id="WP_121807167.1">
    <property type="nucleotide sequence ID" value="NZ_RDBE01000010.1"/>
</dbReference>
<dbReference type="Proteomes" id="UP000281708">
    <property type="component" value="Unassembled WGS sequence"/>
</dbReference>
<gene>
    <name evidence="2" type="ORF">D9V37_15990</name>
</gene>
<feature type="compositionally biased region" description="Low complexity" evidence="1">
    <location>
        <begin position="133"/>
        <end position="166"/>
    </location>
</feature>
<dbReference type="OrthoDB" id="3829576at2"/>